<protein>
    <submittedName>
        <fullName evidence="2">Uncharacterized protein</fullName>
    </submittedName>
</protein>
<feature type="region of interest" description="Disordered" evidence="1">
    <location>
        <begin position="72"/>
        <end position="93"/>
    </location>
</feature>
<sequence>MANDRFLLYKAQLLASGVLLFSLGWSTSISIPSSRPYPLFGILNCWRPCSIRPTRPVGFAKIVTLIALSNSPTPSSKVRTQRPVSSESTIRPPVSVQSKIERAVSEVRAECGAWARGSWARGREARGSEVRGREARV</sequence>
<reference evidence="2 3" key="1">
    <citation type="journal article" date="2019" name="Commun. Biol.">
        <title>The bagworm genome reveals a unique fibroin gene that provides high tensile strength.</title>
        <authorList>
            <person name="Kono N."/>
            <person name="Nakamura H."/>
            <person name="Ohtoshi R."/>
            <person name="Tomita M."/>
            <person name="Numata K."/>
            <person name="Arakawa K."/>
        </authorList>
    </citation>
    <scope>NUCLEOTIDE SEQUENCE [LARGE SCALE GENOMIC DNA]</scope>
</reference>
<comment type="caution">
    <text evidence="2">The sequence shown here is derived from an EMBL/GenBank/DDBJ whole genome shotgun (WGS) entry which is preliminary data.</text>
</comment>
<accession>A0A4C1X7M1</accession>
<dbReference type="EMBL" id="BGZK01000770">
    <property type="protein sequence ID" value="GBP59781.1"/>
    <property type="molecule type" value="Genomic_DNA"/>
</dbReference>
<dbReference type="Proteomes" id="UP000299102">
    <property type="component" value="Unassembled WGS sequence"/>
</dbReference>
<evidence type="ECO:0000313" key="2">
    <source>
        <dbReference type="EMBL" id="GBP59781.1"/>
    </source>
</evidence>
<gene>
    <name evidence="2" type="ORF">EVAR_44343_1</name>
</gene>
<organism evidence="2 3">
    <name type="scientific">Eumeta variegata</name>
    <name type="common">Bagworm moth</name>
    <name type="synonym">Eumeta japonica</name>
    <dbReference type="NCBI Taxonomy" id="151549"/>
    <lineage>
        <taxon>Eukaryota</taxon>
        <taxon>Metazoa</taxon>
        <taxon>Ecdysozoa</taxon>
        <taxon>Arthropoda</taxon>
        <taxon>Hexapoda</taxon>
        <taxon>Insecta</taxon>
        <taxon>Pterygota</taxon>
        <taxon>Neoptera</taxon>
        <taxon>Endopterygota</taxon>
        <taxon>Lepidoptera</taxon>
        <taxon>Glossata</taxon>
        <taxon>Ditrysia</taxon>
        <taxon>Tineoidea</taxon>
        <taxon>Psychidae</taxon>
        <taxon>Oiketicinae</taxon>
        <taxon>Eumeta</taxon>
    </lineage>
</organism>
<name>A0A4C1X7M1_EUMVA</name>
<evidence type="ECO:0000313" key="3">
    <source>
        <dbReference type="Proteomes" id="UP000299102"/>
    </source>
</evidence>
<evidence type="ECO:0000256" key="1">
    <source>
        <dbReference type="SAM" id="MobiDB-lite"/>
    </source>
</evidence>
<proteinExistence type="predicted"/>
<feature type="compositionally biased region" description="Polar residues" evidence="1">
    <location>
        <begin position="72"/>
        <end position="89"/>
    </location>
</feature>
<dbReference type="AlphaFoldDB" id="A0A4C1X7M1"/>
<keyword evidence="3" id="KW-1185">Reference proteome</keyword>